<feature type="non-terminal residue" evidence="1">
    <location>
        <position position="1"/>
    </location>
</feature>
<name>A0A0F9B5P0_9ZZZZ</name>
<sequence length="138" mass="13781">TAAAEAAGGLYTRGTGVGQINQPANGQIDANVVAMAAAVLTAAAIAANAIDGNAFAQAAADKVFGSGGATLAELPQGIPSATPTMRAALMLFYMSLRNKVTITATELGVHNDAAVKIAKSVLSDDATTFQRDEMISGA</sequence>
<proteinExistence type="predicted"/>
<comment type="caution">
    <text evidence="1">The sequence shown here is derived from an EMBL/GenBank/DDBJ whole genome shotgun (WGS) entry which is preliminary data.</text>
</comment>
<dbReference type="EMBL" id="LAZR01051083">
    <property type="protein sequence ID" value="KKK85924.1"/>
    <property type="molecule type" value="Genomic_DNA"/>
</dbReference>
<dbReference type="AlphaFoldDB" id="A0A0F9B5P0"/>
<evidence type="ECO:0000313" key="1">
    <source>
        <dbReference type="EMBL" id="KKK85924.1"/>
    </source>
</evidence>
<reference evidence="1" key="1">
    <citation type="journal article" date="2015" name="Nature">
        <title>Complex archaea that bridge the gap between prokaryotes and eukaryotes.</title>
        <authorList>
            <person name="Spang A."/>
            <person name="Saw J.H."/>
            <person name="Jorgensen S.L."/>
            <person name="Zaremba-Niedzwiedzka K."/>
            <person name="Martijn J."/>
            <person name="Lind A.E."/>
            <person name="van Eijk R."/>
            <person name="Schleper C."/>
            <person name="Guy L."/>
            <person name="Ettema T.J."/>
        </authorList>
    </citation>
    <scope>NUCLEOTIDE SEQUENCE</scope>
</reference>
<accession>A0A0F9B5P0</accession>
<protein>
    <submittedName>
        <fullName evidence="1">Uncharacterized protein</fullName>
    </submittedName>
</protein>
<gene>
    <name evidence="1" type="ORF">LCGC14_2768390</name>
</gene>
<organism evidence="1">
    <name type="scientific">marine sediment metagenome</name>
    <dbReference type="NCBI Taxonomy" id="412755"/>
    <lineage>
        <taxon>unclassified sequences</taxon>
        <taxon>metagenomes</taxon>
        <taxon>ecological metagenomes</taxon>
    </lineage>
</organism>